<dbReference type="SMART" id="SM00918">
    <property type="entry name" value="Lig_chan-Glu_bd"/>
    <property type="match status" value="1"/>
</dbReference>
<dbReference type="PANTHER" id="PTHR42643">
    <property type="entry name" value="IONOTROPIC RECEPTOR 20A-RELATED"/>
    <property type="match status" value="1"/>
</dbReference>
<evidence type="ECO:0000256" key="9">
    <source>
        <dbReference type="ARBA" id="ARBA00023180"/>
    </source>
</evidence>
<organism evidence="14 15">
    <name type="scientific">Anopheles epiroticus</name>
    <dbReference type="NCBI Taxonomy" id="199890"/>
    <lineage>
        <taxon>Eukaryota</taxon>
        <taxon>Metazoa</taxon>
        <taxon>Ecdysozoa</taxon>
        <taxon>Arthropoda</taxon>
        <taxon>Hexapoda</taxon>
        <taxon>Insecta</taxon>
        <taxon>Pterygota</taxon>
        <taxon>Neoptera</taxon>
        <taxon>Endopterygota</taxon>
        <taxon>Diptera</taxon>
        <taxon>Nematocera</taxon>
        <taxon>Culicoidea</taxon>
        <taxon>Culicidae</taxon>
        <taxon>Anophelinae</taxon>
        <taxon>Anopheles</taxon>
    </lineage>
</organism>
<keyword evidence="15" id="KW-1185">Reference proteome</keyword>
<dbReference type="GO" id="GO:0005886">
    <property type="term" value="C:plasma membrane"/>
    <property type="evidence" value="ECO:0007669"/>
    <property type="project" value="UniProtKB-SubCell"/>
</dbReference>
<dbReference type="InterPro" id="IPR056198">
    <property type="entry name" value="LBD_receptor"/>
</dbReference>
<dbReference type="InterPro" id="IPR019594">
    <property type="entry name" value="Glu/Gly-bd"/>
</dbReference>
<dbReference type="Pfam" id="PF24061">
    <property type="entry name" value="LBD_receptor"/>
    <property type="match status" value="1"/>
</dbReference>
<dbReference type="SUPFAM" id="SSF53850">
    <property type="entry name" value="Periplasmic binding protein-like II"/>
    <property type="match status" value="1"/>
</dbReference>
<dbReference type="EnsemblMetazoa" id="AEPI010243-RA">
    <property type="protein sequence ID" value="AEPI010243-PA"/>
    <property type="gene ID" value="AEPI010243"/>
</dbReference>
<dbReference type="Proteomes" id="UP000075885">
    <property type="component" value="Unassembled WGS sequence"/>
</dbReference>
<keyword evidence="8" id="KW-0675">Receptor</keyword>
<dbReference type="GO" id="GO:0015276">
    <property type="term" value="F:ligand-gated monoatomic ion channel activity"/>
    <property type="evidence" value="ECO:0007669"/>
    <property type="project" value="InterPro"/>
</dbReference>
<dbReference type="AlphaFoldDB" id="A0A182PTF7"/>
<accession>A0A182PTF7</accession>
<evidence type="ECO:0000256" key="8">
    <source>
        <dbReference type="ARBA" id="ARBA00023170"/>
    </source>
</evidence>
<evidence type="ECO:0000259" key="13">
    <source>
        <dbReference type="SMART" id="SM00918"/>
    </source>
</evidence>
<evidence type="ECO:0000256" key="10">
    <source>
        <dbReference type="ARBA" id="ARBA00023286"/>
    </source>
</evidence>
<name>A0A182PTF7_9DIPT</name>
<keyword evidence="10" id="KW-1071">Ligand-gated ion channel</keyword>
<dbReference type="InterPro" id="IPR052192">
    <property type="entry name" value="Insect_Ionotropic_Sensory_Rcpt"/>
</dbReference>
<evidence type="ECO:0000313" key="14">
    <source>
        <dbReference type="EnsemblMetazoa" id="AEPI010243-PA"/>
    </source>
</evidence>
<dbReference type="PANTHER" id="PTHR42643:SF30">
    <property type="entry name" value="IONOTROPIC RECEPTOR 40A-RELATED"/>
    <property type="match status" value="1"/>
</dbReference>
<evidence type="ECO:0000256" key="4">
    <source>
        <dbReference type="ARBA" id="ARBA00022692"/>
    </source>
</evidence>
<keyword evidence="9" id="KW-0325">Glycoprotein</keyword>
<evidence type="ECO:0000313" key="15">
    <source>
        <dbReference type="Proteomes" id="UP000075885"/>
    </source>
</evidence>
<protein>
    <recommendedName>
        <fullName evidence="13">Ionotropic glutamate receptor L-glutamate and glycine-binding domain-containing protein</fullName>
    </recommendedName>
</protein>
<keyword evidence="7 12" id="KW-0472">Membrane</keyword>
<comment type="subcellular location">
    <subcellularLocation>
        <location evidence="1">Cell membrane</location>
        <topology evidence="1">Multi-pass membrane protein</topology>
    </subcellularLocation>
</comment>
<proteinExistence type="predicted"/>
<keyword evidence="5 12" id="KW-1133">Transmembrane helix</keyword>
<dbReference type="Gene3D" id="3.40.190.10">
    <property type="entry name" value="Periplasmic binding protein-like II"/>
    <property type="match status" value="1"/>
</dbReference>
<feature type="domain" description="Ionotropic glutamate receptor L-glutamate and glycine-binding" evidence="13">
    <location>
        <begin position="229"/>
        <end position="290"/>
    </location>
</feature>
<keyword evidence="3" id="KW-1003">Cell membrane</keyword>
<evidence type="ECO:0000256" key="11">
    <source>
        <dbReference type="ARBA" id="ARBA00023303"/>
    </source>
</evidence>
<evidence type="ECO:0000256" key="1">
    <source>
        <dbReference type="ARBA" id="ARBA00004651"/>
    </source>
</evidence>
<keyword evidence="2" id="KW-0813">Transport</keyword>
<reference evidence="14" key="2">
    <citation type="submission" date="2020-05" db="UniProtKB">
        <authorList>
            <consortium name="EnsemblMetazoa"/>
        </authorList>
    </citation>
    <scope>IDENTIFICATION</scope>
    <source>
        <strain evidence="14">Epiroticus2</strain>
    </source>
</reference>
<evidence type="ECO:0000256" key="6">
    <source>
        <dbReference type="ARBA" id="ARBA00023065"/>
    </source>
</evidence>
<feature type="transmembrane region" description="Helical" evidence="12">
    <location>
        <begin position="580"/>
        <end position="601"/>
    </location>
</feature>
<evidence type="ECO:0000256" key="5">
    <source>
        <dbReference type="ARBA" id="ARBA00022989"/>
    </source>
</evidence>
<keyword evidence="11" id="KW-0407">Ion channel</keyword>
<dbReference type="VEuPathDB" id="VectorBase:AEPI010243"/>
<evidence type="ECO:0000256" key="2">
    <source>
        <dbReference type="ARBA" id="ARBA00022448"/>
    </source>
</evidence>
<evidence type="ECO:0000256" key="3">
    <source>
        <dbReference type="ARBA" id="ARBA00022475"/>
    </source>
</evidence>
<keyword evidence="6" id="KW-0406">Ion transport</keyword>
<evidence type="ECO:0000256" key="12">
    <source>
        <dbReference type="SAM" id="Phobius"/>
    </source>
</evidence>
<dbReference type="STRING" id="199890.A0A182PTF7"/>
<sequence>MMLLLGSTATAVATTSVDRWASCVDEILLQNADIVRHELNLYALGSSGEGTSNFHRDLLDRLLPTVVQRSHFTINLAPYPETVNFNRRNLVLILSDDLSHFNKHLPRLVEKNVEQRGYFLLLLLPRVVGVPSPVVSEQAVAKTFRLLWSVRIHNVVLAVESSSTSEGIDLLGYDPFGPGCCWCSRPKRLAQCAPAAMRQLYDRFERNLYGCQLRIASFERAPFLEFVHPANGTQQPPGRPKLAGIEGNLVELLASQLNFRFTVVQPSGNYMWGRIYPNGSATGAIGMLLDGTVHLTVGGYFPYPALLTATSQSHSYYTTDLVLAVPEELASLSPLEQLLKPFQPAIWVLLALELTLGLLALRRTATLHFWRTVIGESMPDPAIPRRTLTRFILLLWIMHSTLLRECYKGSLVGFLTEANPLADIRSLEVLIRSGYRFAMTETVYHKVFDDASSHHWLHPSQVQLIKSSDRQRLLERTILSRHRLAIAYTREEIIDFNSRNRSNINFRVSDETLLTYHFAMYFKRSSPLAGAFDWYIRRIVATGFVARWTHQSLDLRFERPTLAGTGQAEVLQMHHLHGSYLLLFAGLLLATLAFTLEHAVARWYGRARVARATNPRYPYLHELKQYPAAQRRKRRRQR</sequence>
<keyword evidence="4 12" id="KW-0812">Transmembrane</keyword>
<reference evidence="15" key="1">
    <citation type="submission" date="2013-03" db="EMBL/GenBank/DDBJ databases">
        <title>The Genome Sequence of Anopheles epiroticus epiroticus2.</title>
        <authorList>
            <consortium name="The Broad Institute Genomics Platform"/>
            <person name="Neafsey D.E."/>
            <person name="Howell P."/>
            <person name="Walker B."/>
            <person name="Young S.K."/>
            <person name="Zeng Q."/>
            <person name="Gargeya S."/>
            <person name="Fitzgerald M."/>
            <person name="Haas B."/>
            <person name="Abouelleil A."/>
            <person name="Allen A.W."/>
            <person name="Alvarado L."/>
            <person name="Arachchi H.M."/>
            <person name="Berlin A.M."/>
            <person name="Chapman S.B."/>
            <person name="Gainer-Dewar J."/>
            <person name="Goldberg J."/>
            <person name="Griggs A."/>
            <person name="Gujja S."/>
            <person name="Hansen M."/>
            <person name="Howarth C."/>
            <person name="Imamovic A."/>
            <person name="Ireland A."/>
            <person name="Larimer J."/>
            <person name="McCowan C."/>
            <person name="Murphy C."/>
            <person name="Pearson M."/>
            <person name="Poon T.W."/>
            <person name="Priest M."/>
            <person name="Roberts A."/>
            <person name="Saif S."/>
            <person name="Shea T."/>
            <person name="Sisk P."/>
            <person name="Sykes S."/>
            <person name="Wortman J."/>
            <person name="Nusbaum C."/>
            <person name="Birren B."/>
        </authorList>
    </citation>
    <scope>NUCLEOTIDE SEQUENCE [LARGE SCALE GENOMIC DNA]</scope>
    <source>
        <strain evidence="15">Epiroticus2</strain>
    </source>
</reference>
<evidence type="ECO:0000256" key="7">
    <source>
        <dbReference type="ARBA" id="ARBA00023136"/>
    </source>
</evidence>